<dbReference type="PRINTS" id="PR00987">
    <property type="entry name" value="TRNASYNTHGLU"/>
</dbReference>
<evidence type="ECO:0000256" key="5">
    <source>
        <dbReference type="ARBA" id="ARBA00022741"/>
    </source>
</evidence>
<evidence type="ECO:0000256" key="6">
    <source>
        <dbReference type="ARBA" id="ARBA00022840"/>
    </source>
</evidence>
<comment type="caution">
    <text evidence="13">The sequence shown here is derived from an EMBL/GenBank/DDBJ whole genome shotgun (WGS) entry which is preliminary data.</text>
</comment>
<name>A0A9P7MA19_9HYPO</name>
<keyword evidence="4 11" id="KW-0436">Ligase</keyword>
<keyword evidence="6 11" id="KW-0067">ATP-binding</keyword>
<reference evidence="13 14" key="1">
    <citation type="journal article" date="2020" name="bioRxiv">
        <title>Whole genome comparisons of ergot fungi reveals the divergence and evolution of species within the genus Claviceps are the result of varying mechanisms driving genome evolution and host range expansion.</title>
        <authorList>
            <person name="Wyka S.A."/>
            <person name="Mondo S.J."/>
            <person name="Liu M."/>
            <person name="Dettman J."/>
            <person name="Nalam V."/>
            <person name="Broders K.D."/>
        </authorList>
    </citation>
    <scope>NUCLEOTIDE SEQUENCE [LARGE SCALE GENOMIC DNA]</scope>
    <source>
        <strain evidence="13 14">CCC 1485</strain>
    </source>
</reference>
<proteinExistence type="inferred from homology"/>
<dbReference type="GO" id="GO:0004818">
    <property type="term" value="F:glutamate-tRNA ligase activity"/>
    <property type="evidence" value="ECO:0007669"/>
    <property type="project" value="UniProtKB-EC"/>
</dbReference>
<accession>A0A9P7MA19</accession>
<dbReference type="InterPro" id="IPR014729">
    <property type="entry name" value="Rossmann-like_a/b/a_fold"/>
</dbReference>
<gene>
    <name evidence="13" type="ORF">E4U60_003558</name>
</gene>
<comment type="subcellular location">
    <subcellularLocation>
        <location evidence="1">Mitochondrion</location>
    </subcellularLocation>
</comment>
<dbReference type="FunFam" id="3.40.50.620:FF:000045">
    <property type="entry name" value="Glutamate--tRNA ligase, mitochondrial"/>
    <property type="match status" value="1"/>
</dbReference>
<dbReference type="GO" id="GO:0005739">
    <property type="term" value="C:mitochondrion"/>
    <property type="evidence" value="ECO:0007669"/>
    <property type="project" value="UniProtKB-SubCell"/>
</dbReference>
<evidence type="ECO:0000256" key="10">
    <source>
        <dbReference type="ARBA" id="ARBA00072917"/>
    </source>
</evidence>
<dbReference type="InterPro" id="IPR049940">
    <property type="entry name" value="GluQ/Sye"/>
</dbReference>
<dbReference type="PANTHER" id="PTHR43311:SF2">
    <property type="entry name" value="GLUTAMATE--TRNA LIGASE, MITOCHONDRIAL-RELATED"/>
    <property type="match status" value="1"/>
</dbReference>
<evidence type="ECO:0000256" key="9">
    <source>
        <dbReference type="ARBA" id="ARBA00030865"/>
    </source>
</evidence>
<evidence type="ECO:0000256" key="4">
    <source>
        <dbReference type="ARBA" id="ARBA00022598"/>
    </source>
</evidence>
<dbReference type="GO" id="GO:0005524">
    <property type="term" value="F:ATP binding"/>
    <property type="evidence" value="ECO:0007669"/>
    <property type="project" value="UniProtKB-KW"/>
</dbReference>
<dbReference type="EC" id="6.1.1.17" evidence="3"/>
<dbReference type="InterPro" id="IPR000924">
    <property type="entry name" value="Glu/Gln-tRNA-synth"/>
</dbReference>
<dbReference type="HAMAP" id="MF_00022">
    <property type="entry name" value="Glu_tRNA_synth_type1"/>
    <property type="match status" value="1"/>
</dbReference>
<dbReference type="InterPro" id="IPR004527">
    <property type="entry name" value="Glu-tRNA-ligase_bac/mito"/>
</dbReference>
<dbReference type="CDD" id="cd00808">
    <property type="entry name" value="GluRS_core"/>
    <property type="match status" value="1"/>
</dbReference>
<dbReference type="InterPro" id="IPR033910">
    <property type="entry name" value="GluRS_core"/>
</dbReference>
<keyword evidence="8 11" id="KW-0030">Aminoacyl-tRNA synthetase</keyword>
<keyword evidence="7 11" id="KW-0648">Protein biosynthesis</keyword>
<comment type="similarity">
    <text evidence="2">Belongs to the class-I aminoacyl-tRNA synthetase family. Glutamate--tRNA ligase type 1 subfamily.</text>
</comment>
<evidence type="ECO:0000256" key="3">
    <source>
        <dbReference type="ARBA" id="ARBA00012835"/>
    </source>
</evidence>
<evidence type="ECO:0000256" key="7">
    <source>
        <dbReference type="ARBA" id="ARBA00022917"/>
    </source>
</evidence>
<dbReference type="OrthoDB" id="428822at2759"/>
<dbReference type="SUPFAM" id="SSF52374">
    <property type="entry name" value="Nucleotidylyl transferase"/>
    <property type="match status" value="1"/>
</dbReference>
<dbReference type="InterPro" id="IPR020058">
    <property type="entry name" value="Glu/Gln-tRNA-synth_Ib_cat-dom"/>
</dbReference>
<organism evidence="13 14">
    <name type="scientific">Claviceps pazoutovae</name>
    <dbReference type="NCBI Taxonomy" id="1649127"/>
    <lineage>
        <taxon>Eukaryota</taxon>
        <taxon>Fungi</taxon>
        <taxon>Dikarya</taxon>
        <taxon>Ascomycota</taxon>
        <taxon>Pezizomycotina</taxon>
        <taxon>Sordariomycetes</taxon>
        <taxon>Hypocreomycetidae</taxon>
        <taxon>Hypocreales</taxon>
        <taxon>Clavicipitaceae</taxon>
        <taxon>Claviceps</taxon>
    </lineage>
</organism>
<feature type="domain" description="Glutamyl/glutaminyl-tRNA synthetase class Ib catalytic" evidence="12">
    <location>
        <begin position="96"/>
        <end position="410"/>
    </location>
</feature>
<evidence type="ECO:0000313" key="13">
    <source>
        <dbReference type="EMBL" id="KAG5934793.1"/>
    </source>
</evidence>
<evidence type="ECO:0000256" key="1">
    <source>
        <dbReference type="ARBA" id="ARBA00004173"/>
    </source>
</evidence>
<evidence type="ECO:0000259" key="12">
    <source>
        <dbReference type="Pfam" id="PF00749"/>
    </source>
</evidence>
<dbReference type="GO" id="GO:0008270">
    <property type="term" value="F:zinc ion binding"/>
    <property type="evidence" value="ECO:0007669"/>
    <property type="project" value="InterPro"/>
</dbReference>
<keyword evidence="14" id="KW-1185">Reference proteome</keyword>
<dbReference type="Proteomes" id="UP000706124">
    <property type="component" value="Unassembled WGS sequence"/>
</dbReference>
<evidence type="ECO:0000256" key="11">
    <source>
        <dbReference type="RuleBase" id="RU363037"/>
    </source>
</evidence>
<dbReference type="NCBIfam" id="TIGR00464">
    <property type="entry name" value="gltX_bact"/>
    <property type="match status" value="1"/>
</dbReference>
<dbReference type="AlphaFoldDB" id="A0A9P7MA19"/>
<dbReference type="Pfam" id="PF00749">
    <property type="entry name" value="tRNA-synt_1c"/>
    <property type="match status" value="1"/>
</dbReference>
<evidence type="ECO:0000313" key="14">
    <source>
        <dbReference type="Proteomes" id="UP000706124"/>
    </source>
</evidence>
<protein>
    <recommendedName>
        <fullName evidence="10">Glutamate--tRNA ligase, mitochondrial</fullName>
        <ecNumber evidence="3">6.1.1.17</ecNumber>
    </recommendedName>
    <alternativeName>
        <fullName evidence="9">Glutamyl-tRNA synthetase</fullName>
    </alternativeName>
</protein>
<evidence type="ECO:0000256" key="2">
    <source>
        <dbReference type="ARBA" id="ARBA00007894"/>
    </source>
</evidence>
<sequence>MLLFSRATSRPSTRTLSTSAYTPSTSLLCHHHTVRWTPICSRLRSYHKVQRPSEPVTAASGLTALTHRNKALEKKDVGRSARAESMILGQDRRLPIRARFAPSPTGYLHVGSLRTALFSYLAAKASKGGAFILRLEDTDQKRLVHDSEDRLIQELKWAGLQWDEGPDCGGPYGPYKQSLRLDIYKSHVQTLLDRGHAYRCFCTSEQLENQKRELHEAGKSTAYPGTCRAVDTAEADMRASRGDAHVVRLKGDTFGRPNFCDAVYGPYQKAHAEEDFVLLKSDGFPTYHLACVVDDHLMKITHVIRGEEWLISTPKHLALYQAFGWEPPTFAHVGLLSNPDGTKLSKRDDSVDISTYRDKHVFPVALLNWVGNLGSSFKSVSYPLLKISDLVNAFTFHFTRGAIKLNAKKLDHIQDQYRNALLRATNPQIHGNELEECMIREYITKPVLQELRLVANGQSEKMQLLPESWRDELILVPALSDLESSSAEEYIFGITGTARGGYMTVDSLLQRHPYLAWQVPENMYTQSLASYTPDQRVIQALEGVLEKREMWEYDDQGKLHITNAIRTALENESIDKLQVYNTLRLIGAGRHDVASQSSENMFMSLGRDEWRRRTDIVKKLLRGGNDA</sequence>
<dbReference type="PANTHER" id="PTHR43311">
    <property type="entry name" value="GLUTAMATE--TRNA LIGASE"/>
    <property type="match status" value="1"/>
</dbReference>
<dbReference type="GO" id="GO:0006424">
    <property type="term" value="P:glutamyl-tRNA aminoacylation"/>
    <property type="evidence" value="ECO:0007669"/>
    <property type="project" value="InterPro"/>
</dbReference>
<dbReference type="EMBL" id="SRPO01000288">
    <property type="protein sequence ID" value="KAG5934793.1"/>
    <property type="molecule type" value="Genomic_DNA"/>
</dbReference>
<evidence type="ECO:0000256" key="8">
    <source>
        <dbReference type="ARBA" id="ARBA00023146"/>
    </source>
</evidence>
<dbReference type="Gene3D" id="3.40.50.620">
    <property type="entry name" value="HUPs"/>
    <property type="match status" value="1"/>
</dbReference>
<keyword evidence="5 11" id="KW-0547">Nucleotide-binding</keyword>